<dbReference type="RefSeq" id="WP_424337411.1">
    <property type="nucleotide sequence ID" value="NZ_SLUN01000014.1"/>
</dbReference>
<dbReference type="Gene3D" id="1.10.1240.10">
    <property type="entry name" value="Methionine synthase domain"/>
    <property type="match status" value="1"/>
</dbReference>
<sequence>MDLYSQLMTAVTTGRGGEVKKLVEQGLNDGLAATEIINQGLVAGMSIIAEKFKNNEIFVPEVMLAARAMHAGLAILKPLLVGTEHEPLGKVVIGTVKGDQHDIGKNLVAMMLEGAGFEIIDLGSNVATEKFIAAVKEKQAHILALSALLTTTMPEMAVVVQELEKNGLRTAVKVMIGGAPVSQSYADKIGADGYAPDAGMAVELAKSLISQ</sequence>
<feature type="domain" description="B12-binding N-terminal" evidence="5">
    <location>
        <begin position="1"/>
        <end position="88"/>
    </location>
</feature>
<dbReference type="InterPro" id="IPR050554">
    <property type="entry name" value="Met_Synthase/Corrinoid"/>
</dbReference>
<evidence type="ECO:0000256" key="1">
    <source>
        <dbReference type="ARBA" id="ARBA00010854"/>
    </source>
</evidence>
<dbReference type="InterPro" id="IPR006158">
    <property type="entry name" value="Cobalamin-bd"/>
</dbReference>
<dbReference type="SUPFAM" id="SSF52242">
    <property type="entry name" value="Cobalamin (vitamin B12)-binding domain"/>
    <property type="match status" value="1"/>
</dbReference>
<reference evidence="6 7" key="1">
    <citation type="submission" date="2019-03" db="EMBL/GenBank/DDBJ databases">
        <title>Genomic Encyclopedia of Type Strains, Phase IV (KMG-IV): sequencing the most valuable type-strain genomes for metagenomic binning, comparative biology and taxonomic classification.</title>
        <authorList>
            <person name="Goeker M."/>
        </authorList>
    </citation>
    <scope>NUCLEOTIDE SEQUENCE [LARGE SCALE GENOMIC DNA]</scope>
    <source>
        <strain evidence="6 7">LX-B</strain>
    </source>
</reference>
<dbReference type="GO" id="GO:0050667">
    <property type="term" value="P:homocysteine metabolic process"/>
    <property type="evidence" value="ECO:0007669"/>
    <property type="project" value="TreeGrafter"/>
</dbReference>
<dbReference type="PROSITE" id="PS51332">
    <property type="entry name" value="B12_BINDING"/>
    <property type="match status" value="1"/>
</dbReference>
<dbReference type="GO" id="GO:0046872">
    <property type="term" value="F:metal ion binding"/>
    <property type="evidence" value="ECO:0007669"/>
    <property type="project" value="UniProtKB-KW"/>
</dbReference>
<dbReference type="GO" id="GO:0032259">
    <property type="term" value="P:methylation"/>
    <property type="evidence" value="ECO:0007669"/>
    <property type="project" value="UniProtKB-KW"/>
</dbReference>
<dbReference type="GO" id="GO:0008705">
    <property type="term" value="F:methionine synthase activity"/>
    <property type="evidence" value="ECO:0007669"/>
    <property type="project" value="TreeGrafter"/>
</dbReference>
<proteinExistence type="inferred from homology"/>
<dbReference type="AlphaFoldDB" id="A0A4R1RMM5"/>
<comment type="caution">
    <text evidence="6">The sequence shown here is derived from an EMBL/GenBank/DDBJ whole genome shotgun (WGS) entry which is preliminary data.</text>
</comment>
<evidence type="ECO:0000256" key="2">
    <source>
        <dbReference type="ARBA" id="ARBA00022723"/>
    </source>
</evidence>
<dbReference type="FunFam" id="3.40.50.280:FF:000003">
    <property type="entry name" value="Dimethylamine methyltransferase corrinoid protein"/>
    <property type="match status" value="1"/>
</dbReference>
<evidence type="ECO:0000259" key="5">
    <source>
        <dbReference type="PROSITE" id="PS51337"/>
    </source>
</evidence>
<keyword evidence="7" id="KW-1185">Reference proteome</keyword>
<dbReference type="Pfam" id="PF02607">
    <property type="entry name" value="B12-binding_2"/>
    <property type="match status" value="1"/>
</dbReference>
<dbReference type="Proteomes" id="UP000295008">
    <property type="component" value="Unassembled WGS sequence"/>
</dbReference>
<dbReference type="GO" id="GO:0031419">
    <property type="term" value="F:cobalamin binding"/>
    <property type="evidence" value="ECO:0007669"/>
    <property type="project" value="InterPro"/>
</dbReference>
<evidence type="ECO:0000259" key="4">
    <source>
        <dbReference type="PROSITE" id="PS51332"/>
    </source>
</evidence>
<keyword evidence="3" id="KW-0170">Cobalt</keyword>
<evidence type="ECO:0000313" key="7">
    <source>
        <dbReference type="Proteomes" id="UP000295008"/>
    </source>
</evidence>
<dbReference type="InterPro" id="IPR036724">
    <property type="entry name" value="Cobalamin-bd_sf"/>
</dbReference>
<keyword evidence="6" id="KW-0489">Methyltransferase</keyword>
<dbReference type="PANTHER" id="PTHR45833:SF1">
    <property type="entry name" value="METHIONINE SYNTHASE"/>
    <property type="match status" value="1"/>
</dbReference>
<dbReference type="GO" id="GO:0005829">
    <property type="term" value="C:cytosol"/>
    <property type="evidence" value="ECO:0007669"/>
    <property type="project" value="TreeGrafter"/>
</dbReference>
<keyword evidence="6" id="KW-0808">Transferase</keyword>
<feature type="domain" description="B12-binding" evidence="4">
    <location>
        <begin position="88"/>
        <end position="211"/>
    </location>
</feature>
<evidence type="ECO:0000256" key="3">
    <source>
        <dbReference type="ARBA" id="ARBA00023285"/>
    </source>
</evidence>
<dbReference type="PROSITE" id="PS51337">
    <property type="entry name" value="B12_BINDING_NTER"/>
    <property type="match status" value="1"/>
</dbReference>
<name>A0A4R1RMM5_HYDET</name>
<gene>
    <name evidence="6" type="ORF">EDC14_1014134</name>
</gene>
<accession>A0A4R1RMM5</accession>
<dbReference type="GO" id="GO:0046653">
    <property type="term" value="P:tetrahydrofolate metabolic process"/>
    <property type="evidence" value="ECO:0007669"/>
    <property type="project" value="TreeGrafter"/>
</dbReference>
<dbReference type="EMBL" id="SLUN01000014">
    <property type="protein sequence ID" value="TCL67444.1"/>
    <property type="molecule type" value="Genomic_DNA"/>
</dbReference>
<keyword evidence="2" id="KW-0479">Metal-binding</keyword>
<dbReference type="SMART" id="SM01018">
    <property type="entry name" value="B12-binding_2"/>
    <property type="match status" value="1"/>
</dbReference>
<dbReference type="CDD" id="cd02070">
    <property type="entry name" value="corrinoid_protein_B12-BD"/>
    <property type="match status" value="1"/>
</dbReference>
<protein>
    <submittedName>
        <fullName evidence="6">5-methyltetrahydrofolate--homocysteine methyltransferase</fullName>
    </submittedName>
</protein>
<dbReference type="PANTHER" id="PTHR45833">
    <property type="entry name" value="METHIONINE SYNTHASE"/>
    <property type="match status" value="1"/>
</dbReference>
<dbReference type="Pfam" id="PF02310">
    <property type="entry name" value="B12-binding"/>
    <property type="match status" value="1"/>
</dbReference>
<dbReference type="InterPro" id="IPR036594">
    <property type="entry name" value="Meth_synthase_dom"/>
</dbReference>
<dbReference type="SUPFAM" id="SSF47644">
    <property type="entry name" value="Methionine synthase domain"/>
    <property type="match status" value="1"/>
</dbReference>
<organism evidence="6 7">
    <name type="scientific">Hydrogenispora ethanolica</name>
    <dbReference type="NCBI Taxonomy" id="1082276"/>
    <lineage>
        <taxon>Bacteria</taxon>
        <taxon>Bacillati</taxon>
        <taxon>Bacillota</taxon>
        <taxon>Hydrogenispora</taxon>
    </lineage>
</organism>
<comment type="similarity">
    <text evidence="1">Belongs to the methylamine corrinoid protein family.</text>
</comment>
<dbReference type="InterPro" id="IPR003759">
    <property type="entry name" value="Cbl-bd_cap"/>
</dbReference>
<evidence type="ECO:0000313" key="6">
    <source>
        <dbReference type="EMBL" id="TCL67444.1"/>
    </source>
</evidence>
<dbReference type="Gene3D" id="3.40.50.280">
    <property type="entry name" value="Cobalamin-binding domain"/>
    <property type="match status" value="1"/>
</dbReference>